<dbReference type="AlphaFoldDB" id="A0A239E6W8"/>
<evidence type="ECO:0000256" key="1">
    <source>
        <dbReference type="ARBA" id="ARBA00023186"/>
    </source>
</evidence>
<dbReference type="CDD" id="cd06257">
    <property type="entry name" value="DnaJ"/>
    <property type="match status" value="1"/>
</dbReference>
<dbReference type="RefSeq" id="WP_089398372.1">
    <property type="nucleotide sequence ID" value="NZ_FZOT01000002.1"/>
</dbReference>
<dbReference type="Pfam" id="PF01556">
    <property type="entry name" value="DnaJ_C"/>
    <property type="match status" value="1"/>
</dbReference>
<dbReference type="SUPFAM" id="SSF49493">
    <property type="entry name" value="HSP40/DnaJ peptide-binding domain"/>
    <property type="match status" value="2"/>
</dbReference>
<accession>A0A239E6W8</accession>
<keyword evidence="1" id="KW-0143">Chaperone</keyword>
<dbReference type="InterPro" id="IPR036869">
    <property type="entry name" value="J_dom_sf"/>
</dbReference>
<dbReference type="InterPro" id="IPR001623">
    <property type="entry name" value="DnaJ_domain"/>
</dbReference>
<dbReference type="PANTHER" id="PTHR43096">
    <property type="entry name" value="DNAJ HOMOLOG 1, MITOCHONDRIAL-RELATED"/>
    <property type="match status" value="1"/>
</dbReference>
<dbReference type="PANTHER" id="PTHR43096:SF52">
    <property type="entry name" value="DNAJ HOMOLOG 1, MITOCHONDRIAL-RELATED"/>
    <property type="match status" value="1"/>
</dbReference>
<dbReference type="Pfam" id="PF00226">
    <property type="entry name" value="DnaJ"/>
    <property type="match status" value="1"/>
</dbReference>
<dbReference type="GO" id="GO:0003677">
    <property type="term" value="F:DNA binding"/>
    <property type="evidence" value="ECO:0007669"/>
    <property type="project" value="UniProtKB-KW"/>
</dbReference>
<dbReference type="InterPro" id="IPR002939">
    <property type="entry name" value="DnaJ_C"/>
</dbReference>
<protein>
    <submittedName>
        <fullName evidence="3">Curved DNA-binding protein</fullName>
    </submittedName>
</protein>
<evidence type="ECO:0000259" key="2">
    <source>
        <dbReference type="PROSITE" id="PS50076"/>
    </source>
</evidence>
<dbReference type="GO" id="GO:0051082">
    <property type="term" value="F:unfolded protein binding"/>
    <property type="evidence" value="ECO:0007669"/>
    <property type="project" value="InterPro"/>
</dbReference>
<dbReference type="Gene3D" id="2.60.260.20">
    <property type="entry name" value="Urease metallochaperone UreE, N-terminal domain"/>
    <property type="match status" value="2"/>
</dbReference>
<dbReference type="CDD" id="cd10747">
    <property type="entry name" value="DnaJ_C"/>
    <property type="match status" value="1"/>
</dbReference>
<proteinExistence type="predicted"/>
<dbReference type="OrthoDB" id="9779889at2"/>
<sequence>MKFKDYYDILGVDASATPDQIKQAYRKLAHKYHPDISKDPAGEEKFKDIAEAYGTLKDADKRQEYDQLRDSLNRQGVGAGADFTPPPDWQQHFHAGEGAFEDVDLADILSAFSAGRRGGGAGGTRGRQHFAMPGQDYEVVEPITLEQSFSGAEIDVRLELPEYDAQGLLHRVPRTFRVTVPKGAIDGQRLRLARKGGQGLNGGKAGDLYIALKIIPHPWYKVEGRDLTIELPLAPWEAVLGGTVQIPTLAGPVELVIRPGTTAGQKLRLSGRGLPAPNGTPGDLYAVVKIEVPKTVSAQEKQTYEQLKTASAFDPRGRFKTAFGGGKA</sequence>
<keyword evidence="4" id="KW-1185">Reference proteome</keyword>
<dbReference type="PRINTS" id="PR00625">
    <property type="entry name" value="JDOMAIN"/>
</dbReference>
<keyword evidence="3" id="KW-0238">DNA-binding</keyword>
<dbReference type="GO" id="GO:0042026">
    <property type="term" value="P:protein refolding"/>
    <property type="evidence" value="ECO:0007669"/>
    <property type="project" value="TreeGrafter"/>
</dbReference>
<dbReference type="EMBL" id="FZOT01000002">
    <property type="protein sequence ID" value="SNS40181.1"/>
    <property type="molecule type" value="Genomic_DNA"/>
</dbReference>
<reference evidence="3 4" key="1">
    <citation type="submission" date="2017-06" db="EMBL/GenBank/DDBJ databases">
        <authorList>
            <person name="Kim H.J."/>
            <person name="Triplett B.A."/>
        </authorList>
    </citation>
    <scope>NUCLEOTIDE SEQUENCE [LARGE SCALE GENOMIC DNA]</scope>
    <source>
        <strain evidence="3 4">U15</strain>
    </source>
</reference>
<dbReference type="FunFam" id="2.60.260.20:FF:000013">
    <property type="entry name" value="DnaJ subfamily B member 11"/>
    <property type="match status" value="1"/>
</dbReference>
<name>A0A239E6W8_9BURK</name>
<evidence type="ECO:0000313" key="4">
    <source>
        <dbReference type="Proteomes" id="UP000198284"/>
    </source>
</evidence>
<dbReference type="SMART" id="SM00271">
    <property type="entry name" value="DnaJ"/>
    <property type="match status" value="1"/>
</dbReference>
<dbReference type="SUPFAM" id="SSF46565">
    <property type="entry name" value="Chaperone J-domain"/>
    <property type="match status" value="1"/>
</dbReference>
<organism evidence="3 4">
    <name type="scientific">Noviherbaspirillum humi</name>
    <dbReference type="NCBI Taxonomy" id="1688639"/>
    <lineage>
        <taxon>Bacteria</taxon>
        <taxon>Pseudomonadati</taxon>
        <taxon>Pseudomonadota</taxon>
        <taxon>Betaproteobacteria</taxon>
        <taxon>Burkholderiales</taxon>
        <taxon>Oxalobacteraceae</taxon>
        <taxon>Noviherbaspirillum</taxon>
    </lineage>
</organism>
<feature type="domain" description="J" evidence="2">
    <location>
        <begin position="5"/>
        <end position="69"/>
    </location>
</feature>
<dbReference type="Proteomes" id="UP000198284">
    <property type="component" value="Unassembled WGS sequence"/>
</dbReference>
<gene>
    <name evidence="3" type="ORF">SAMN06265795_102552</name>
</gene>
<evidence type="ECO:0000313" key="3">
    <source>
        <dbReference type="EMBL" id="SNS40181.1"/>
    </source>
</evidence>
<dbReference type="Gene3D" id="1.10.287.110">
    <property type="entry name" value="DnaJ domain"/>
    <property type="match status" value="1"/>
</dbReference>
<dbReference type="InterPro" id="IPR008971">
    <property type="entry name" value="HSP40/DnaJ_pept-bd"/>
</dbReference>
<dbReference type="GO" id="GO:0005737">
    <property type="term" value="C:cytoplasm"/>
    <property type="evidence" value="ECO:0007669"/>
    <property type="project" value="TreeGrafter"/>
</dbReference>
<dbReference type="PROSITE" id="PS50076">
    <property type="entry name" value="DNAJ_2"/>
    <property type="match status" value="1"/>
</dbReference>